<reference evidence="2 3" key="1">
    <citation type="journal article" date="2019" name="Sci. Rep.">
        <title>Orb-weaving spider Araneus ventricosus genome elucidates the spidroin gene catalogue.</title>
        <authorList>
            <person name="Kono N."/>
            <person name="Nakamura H."/>
            <person name="Ohtoshi R."/>
            <person name="Moran D.A.P."/>
            <person name="Shinohara A."/>
            <person name="Yoshida Y."/>
            <person name="Fujiwara M."/>
            <person name="Mori M."/>
            <person name="Tomita M."/>
            <person name="Arakawa K."/>
        </authorList>
    </citation>
    <scope>NUCLEOTIDE SEQUENCE [LARGE SCALE GENOMIC DNA]</scope>
</reference>
<keyword evidence="3" id="KW-1185">Reference proteome</keyword>
<evidence type="ECO:0000256" key="1">
    <source>
        <dbReference type="SAM" id="Phobius"/>
    </source>
</evidence>
<protein>
    <submittedName>
        <fullName evidence="2">Uncharacterized protein</fullName>
    </submittedName>
</protein>
<comment type="caution">
    <text evidence="2">The sequence shown here is derived from an EMBL/GenBank/DDBJ whole genome shotgun (WGS) entry which is preliminary data.</text>
</comment>
<dbReference type="AlphaFoldDB" id="A0A4Y2A7Q4"/>
<sequence length="103" mass="12322">MCKTFCEWFYKIEETKDISKLHLMALKVIVIGCNTLLTTLVKLMETVKEHLFRNRSKRRCHTRLDFQYVSKAQAFQDFLVVGERKKVCRRQRLVDVEEQSSIH</sequence>
<evidence type="ECO:0000313" key="2">
    <source>
        <dbReference type="EMBL" id="GBL75872.1"/>
    </source>
</evidence>
<proteinExistence type="predicted"/>
<evidence type="ECO:0000313" key="3">
    <source>
        <dbReference type="Proteomes" id="UP000499080"/>
    </source>
</evidence>
<dbReference type="Proteomes" id="UP000499080">
    <property type="component" value="Unassembled WGS sequence"/>
</dbReference>
<gene>
    <name evidence="2" type="ORF">AVEN_234219_1</name>
</gene>
<organism evidence="2 3">
    <name type="scientific">Araneus ventricosus</name>
    <name type="common">Orbweaver spider</name>
    <name type="synonym">Epeira ventricosa</name>
    <dbReference type="NCBI Taxonomy" id="182803"/>
    <lineage>
        <taxon>Eukaryota</taxon>
        <taxon>Metazoa</taxon>
        <taxon>Ecdysozoa</taxon>
        <taxon>Arthropoda</taxon>
        <taxon>Chelicerata</taxon>
        <taxon>Arachnida</taxon>
        <taxon>Araneae</taxon>
        <taxon>Araneomorphae</taxon>
        <taxon>Entelegynae</taxon>
        <taxon>Araneoidea</taxon>
        <taxon>Araneidae</taxon>
        <taxon>Araneus</taxon>
    </lineage>
</organism>
<accession>A0A4Y2A7Q4</accession>
<dbReference type="EMBL" id="BGPR01000009">
    <property type="protein sequence ID" value="GBL75872.1"/>
    <property type="molecule type" value="Genomic_DNA"/>
</dbReference>
<name>A0A4Y2A7Q4_ARAVE</name>
<feature type="transmembrane region" description="Helical" evidence="1">
    <location>
        <begin position="24"/>
        <end position="44"/>
    </location>
</feature>
<keyword evidence="1" id="KW-1133">Transmembrane helix</keyword>
<keyword evidence="1" id="KW-0472">Membrane</keyword>
<keyword evidence="1" id="KW-0812">Transmembrane</keyword>